<protein>
    <submittedName>
        <fullName evidence="1">Uncharacterized protein</fullName>
    </submittedName>
</protein>
<proteinExistence type="predicted"/>
<dbReference type="EMBL" id="UINC01018864">
    <property type="protein sequence ID" value="SVA79550.1"/>
    <property type="molecule type" value="Genomic_DNA"/>
</dbReference>
<accession>A0A381YRG9</accession>
<dbReference type="AlphaFoldDB" id="A0A381YRG9"/>
<sequence length="46" mass="5362">MLIKKKRKKARLTKSGYKYNPILEPVVTVNRIAIKAAVIQYRLTVF</sequence>
<reference evidence="1" key="1">
    <citation type="submission" date="2018-05" db="EMBL/GenBank/DDBJ databases">
        <authorList>
            <person name="Lanie J.A."/>
            <person name="Ng W.-L."/>
            <person name="Kazmierczak K.M."/>
            <person name="Andrzejewski T.M."/>
            <person name="Davidsen T.M."/>
            <person name="Wayne K.J."/>
            <person name="Tettelin H."/>
            <person name="Glass J.I."/>
            <person name="Rusch D."/>
            <person name="Podicherti R."/>
            <person name="Tsui H.-C.T."/>
            <person name="Winkler M.E."/>
        </authorList>
    </citation>
    <scope>NUCLEOTIDE SEQUENCE</scope>
</reference>
<evidence type="ECO:0000313" key="1">
    <source>
        <dbReference type="EMBL" id="SVA79550.1"/>
    </source>
</evidence>
<gene>
    <name evidence="1" type="ORF">METZ01_LOCUS132404</name>
</gene>
<name>A0A381YRG9_9ZZZZ</name>
<organism evidence="1">
    <name type="scientific">marine metagenome</name>
    <dbReference type="NCBI Taxonomy" id="408172"/>
    <lineage>
        <taxon>unclassified sequences</taxon>
        <taxon>metagenomes</taxon>
        <taxon>ecological metagenomes</taxon>
    </lineage>
</organism>